<reference evidence="3" key="1">
    <citation type="submission" date="2022-11" db="UniProtKB">
        <authorList>
            <consortium name="WormBaseParasite"/>
        </authorList>
    </citation>
    <scope>IDENTIFICATION</scope>
</reference>
<protein>
    <submittedName>
        <fullName evidence="3">Uncharacterized protein</fullName>
    </submittedName>
</protein>
<feature type="region of interest" description="Disordered" evidence="1">
    <location>
        <begin position="1"/>
        <end position="20"/>
    </location>
</feature>
<evidence type="ECO:0000256" key="1">
    <source>
        <dbReference type="SAM" id="MobiDB-lite"/>
    </source>
</evidence>
<dbReference type="WBParaSite" id="nRc.2.0.1.t40265-RA">
    <property type="protein sequence ID" value="nRc.2.0.1.t40265-RA"/>
    <property type="gene ID" value="nRc.2.0.1.g40265"/>
</dbReference>
<feature type="compositionally biased region" description="Basic and acidic residues" evidence="1">
    <location>
        <begin position="63"/>
        <end position="72"/>
    </location>
</feature>
<keyword evidence="2" id="KW-1185">Reference proteome</keyword>
<feature type="region of interest" description="Disordered" evidence="1">
    <location>
        <begin position="33"/>
        <end position="87"/>
    </location>
</feature>
<dbReference type="Proteomes" id="UP000887565">
    <property type="component" value="Unplaced"/>
</dbReference>
<sequence>MSLQGEFWGKGERSTNCGGGGCCLCSCCKDCAGEEKDGSGCGKEAKADKGLTDDGPPPPDGCRLLDDGEKGKPANLDGGENIGEEKV</sequence>
<dbReference type="AlphaFoldDB" id="A0A915KQA9"/>
<accession>A0A915KQA9</accession>
<name>A0A915KQA9_ROMCU</name>
<evidence type="ECO:0000313" key="2">
    <source>
        <dbReference type="Proteomes" id="UP000887565"/>
    </source>
</evidence>
<organism evidence="2 3">
    <name type="scientific">Romanomermis culicivorax</name>
    <name type="common">Nematode worm</name>
    <dbReference type="NCBI Taxonomy" id="13658"/>
    <lineage>
        <taxon>Eukaryota</taxon>
        <taxon>Metazoa</taxon>
        <taxon>Ecdysozoa</taxon>
        <taxon>Nematoda</taxon>
        <taxon>Enoplea</taxon>
        <taxon>Dorylaimia</taxon>
        <taxon>Mermithida</taxon>
        <taxon>Mermithoidea</taxon>
        <taxon>Mermithidae</taxon>
        <taxon>Romanomermis</taxon>
    </lineage>
</organism>
<evidence type="ECO:0000313" key="3">
    <source>
        <dbReference type="WBParaSite" id="nRc.2.0.1.t40265-RA"/>
    </source>
</evidence>
<proteinExistence type="predicted"/>
<feature type="compositionally biased region" description="Basic and acidic residues" evidence="1">
    <location>
        <begin position="33"/>
        <end position="52"/>
    </location>
</feature>